<evidence type="ECO:0000256" key="1">
    <source>
        <dbReference type="ARBA" id="ARBA00001947"/>
    </source>
</evidence>
<dbReference type="InterPro" id="IPR057247">
    <property type="entry name" value="CARBOXYPEPT_ZN_2"/>
</dbReference>
<evidence type="ECO:0000256" key="3">
    <source>
        <dbReference type="ARBA" id="ARBA00022645"/>
    </source>
</evidence>
<evidence type="ECO:0000256" key="4">
    <source>
        <dbReference type="ARBA" id="ARBA00022670"/>
    </source>
</evidence>
<dbReference type="GO" id="GO:0005615">
    <property type="term" value="C:extracellular space"/>
    <property type="evidence" value="ECO:0007669"/>
    <property type="project" value="TreeGrafter"/>
</dbReference>
<dbReference type="SUPFAM" id="SSF54897">
    <property type="entry name" value="Protease propeptides/inhibitors"/>
    <property type="match status" value="1"/>
</dbReference>
<dbReference type="PROSITE" id="PS00133">
    <property type="entry name" value="CARBOXYPEPT_ZN_2"/>
    <property type="match status" value="1"/>
</dbReference>
<keyword evidence="6 12" id="KW-0732">Signal</keyword>
<dbReference type="AlphaFoldDB" id="A0AAE1NIL0"/>
<dbReference type="Pfam" id="PF02244">
    <property type="entry name" value="Propep_M14"/>
    <property type="match status" value="1"/>
</dbReference>
<dbReference type="GO" id="GO:0004181">
    <property type="term" value="F:metallocarboxypeptidase activity"/>
    <property type="evidence" value="ECO:0007669"/>
    <property type="project" value="InterPro"/>
</dbReference>
<comment type="similarity">
    <text evidence="2 11">Belongs to the peptidase M14 family.</text>
</comment>
<keyword evidence="5" id="KW-0479">Metal-binding</keyword>
<comment type="cofactor">
    <cofactor evidence="1">
        <name>Zn(2+)</name>
        <dbReference type="ChEBI" id="CHEBI:29105"/>
    </cofactor>
</comment>
<name>A0AAE1NIL0_9EUCA</name>
<comment type="caution">
    <text evidence="14">The sequence shown here is derived from an EMBL/GenBank/DDBJ whole genome shotgun (WGS) entry which is preliminary data.</text>
</comment>
<dbReference type="GO" id="GO:0006508">
    <property type="term" value="P:proteolysis"/>
    <property type="evidence" value="ECO:0007669"/>
    <property type="project" value="UniProtKB-KW"/>
</dbReference>
<keyword evidence="4" id="KW-0645">Protease</keyword>
<feature type="chain" id="PRO_5042157208" description="Peptidase M14 domain-containing protein" evidence="12">
    <location>
        <begin position="18"/>
        <end position="413"/>
    </location>
</feature>
<dbReference type="InterPro" id="IPR036990">
    <property type="entry name" value="M14A-like_propep"/>
</dbReference>
<keyword evidence="9" id="KW-0482">Metalloprotease</keyword>
<proteinExistence type="inferred from homology"/>
<dbReference type="PROSITE" id="PS00132">
    <property type="entry name" value="CARBOXYPEPT_ZN_1"/>
    <property type="match status" value="1"/>
</dbReference>
<evidence type="ECO:0000256" key="8">
    <source>
        <dbReference type="ARBA" id="ARBA00022833"/>
    </source>
</evidence>
<dbReference type="InterPro" id="IPR000834">
    <property type="entry name" value="Peptidase_M14"/>
</dbReference>
<dbReference type="Pfam" id="PF00246">
    <property type="entry name" value="Peptidase_M14"/>
    <property type="match status" value="1"/>
</dbReference>
<evidence type="ECO:0000256" key="5">
    <source>
        <dbReference type="ARBA" id="ARBA00022723"/>
    </source>
</evidence>
<evidence type="ECO:0000313" key="15">
    <source>
        <dbReference type="Proteomes" id="UP001292094"/>
    </source>
</evidence>
<dbReference type="CDD" id="cd03860">
    <property type="entry name" value="M14_CP_A-B_like"/>
    <property type="match status" value="1"/>
</dbReference>
<dbReference type="SMART" id="SM00631">
    <property type="entry name" value="Zn_pept"/>
    <property type="match status" value="1"/>
</dbReference>
<evidence type="ECO:0000259" key="13">
    <source>
        <dbReference type="PROSITE" id="PS52035"/>
    </source>
</evidence>
<dbReference type="PRINTS" id="PR00765">
    <property type="entry name" value="CRBOXYPTASEA"/>
</dbReference>
<evidence type="ECO:0000256" key="2">
    <source>
        <dbReference type="ARBA" id="ARBA00005988"/>
    </source>
</evidence>
<keyword evidence="3" id="KW-0121">Carboxypeptidase</keyword>
<dbReference type="PANTHER" id="PTHR11705:SF91">
    <property type="entry name" value="FI01817P-RELATED"/>
    <property type="match status" value="1"/>
</dbReference>
<reference evidence="14" key="1">
    <citation type="submission" date="2023-11" db="EMBL/GenBank/DDBJ databases">
        <title>Genome assemblies of two species of porcelain crab, Petrolisthes cinctipes and Petrolisthes manimaculis (Anomura: Porcellanidae).</title>
        <authorList>
            <person name="Angst P."/>
        </authorList>
    </citation>
    <scope>NUCLEOTIDE SEQUENCE</scope>
    <source>
        <strain evidence="14">PB745_02</strain>
        <tissue evidence="14">Gill</tissue>
    </source>
</reference>
<evidence type="ECO:0000313" key="14">
    <source>
        <dbReference type="EMBL" id="KAK4289807.1"/>
    </source>
</evidence>
<gene>
    <name evidence="14" type="ORF">Pmani_037250</name>
</gene>
<feature type="domain" description="Peptidase M14" evidence="13">
    <location>
        <begin position="118"/>
        <end position="408"/>
    </location>
</feature>
<feature type="active site" description="Proton donor/acceptor" evidence="11">
    <location>
        <position position="374"/>
    </location>
</feature>
<dbReference type="SUPFAM" id="SSF53187">
    <property type="entry name" value="Zn-dependent exopeptidases"/>
    <property type="match status" value="1"/>
</dbReference>
<dbReference type="Gene3D" id="3.30.70.340">
    <property type="entry name" value="Metallocarboxypeptidase-like"/>
    <property type="match status" value="1"/>
</dbReference>
<evidence type="ECO:0000256" key="12">
    <source>
        <dbReference type="SAM" id="SignalP"/>
    </source>
</evidence>
<dbReference type="Proteomes" id="UP001292094">
    <property type="component" value="Unassembled WGS sequence"/>
</dbReference>
<keyword evidence="15" id="KW-1185">Reference proteome</keyword>
<evidence type="ECO:0000256" key="9">
    <source>
        <dbReference type="ARBA" id="ARBA00023049"/>
    </source>
</evidence>
<keyword evidence="7" id="KW-0378">Hydrolase</keyword>
<evidence type="ECO:0000256" key="10">
    <source>
        <dbReference type="ARBA" id="ARBA00023157"/>
    </source>
</evidence>
<protein>
    <recommendedName>
        <fullName evidence="13">Peptidase M14 domain-containing protein</fullName>
    </recommendedName>
</protein>
<dbReference type="FunFam" id="3.40.630.10:FF:000001">
    <property type="entry name" value="Carboxypeptidase B"/>
    <property type="match status" value="1"/>
</dbReference>
<accession>A0AAE1NIL0</accession>
<evidence type="ECO:0000256" key="11">
    <source>
        <dbReference type="PROSITE-ProRule" id="PRU01379"/>
    </source>
</evidence>
<organism evidence="14 15">
    <name type="scientific">Petrolisthes manimaculis</name>
    <dbReference type="NCBI Taxonomy" id="1843537"/>
    <lineage>
        <taxon>Eukaryota</taxon>
        <taxon>Metazoa</taxon>
        <taxon>Ecdysozoa</taxon>
        <taxon>Arthropoda</taxon>
        <taxon>Crustacea</taxon>
        <taxon>Multicrustacea</taxon>
        <taxon>Malacostraca</taxon>
        <taxon>Eumalacostraca</taxon>
        <taxon>Eucarida</taxon>
        <taxon>Decapoda</taxon>
        <taxon>Pleocyemata</taxon>
        <taxon>Anomura</taxon>
        <taxon>Galatheoidea</taxon>
        <taxon>Porcellanidae</taxon>
        <taxon>Petrolisthes</taxon>
    </lineage>
</organism>
<keyword evidence="8" id="KW-0862">Zinc</keyword>
<dbReference type="InterPro" id="IPR057246">
    <property type="entry name" value="CARBOXYPEPT_ZN_1"/>
</dbReference>
<dbReference type="Gene3D" id="3.40.630.10">
    <property type="entry name" value="Zn peptidases"/>
    <property type="match status" value="1"/>
</dbReference>
<dbReference type="PANTHER" id="PTHR11705">
    <property type="entry name" value="PROTEASE FAMILY M14 CARBOXYPEPTIDASE A,B"/>
    <property type="match status" value="1"/>
</dbReference>
<dbReference type="InterPro" id="IPR003146">
    <property type="entry name" value="M14A_act_pep"/>
</dbReference>
<sequence length="413" mass="46072">MRSFVLLLALVVAFVASRPSVRQNLHGAQVLRVVPHVDRQLHYLQGLLKLGQYDFWSEPRTLGLPVDIMATAFHLPTLKNILDHLDIKYKVMIPNVAKLVREDYQARSKAPKAMDWTSYHDYDEIMGWLDELATNNPGLCKVTDVGTSYEGRTMKVFTLGTGAADNPGIFIDGGIHAREWISPATVTYIINELVNGASSTYADLLAGVNFYFMPVINPDGYAYTFSNERLWRKTRSPQGSCIGVDPNRNWDFHWNEGGASNNPCMDTYCGPTPFSEIEMQVVRDQINTLPNLVSYISFHSYSQLWMYPWGWTSDLPEDWQELDSLAQDAVSALTAVHGTFYEIGSSTNTIYLASGGSDDWAKGAGNVKFSYTVELRDTGSFGFLLPAGQIIPTGEETFEGVLVVGNFVLNYTP</sequence>
<evidence type="ECO:0000256" key="6">
    <source>
        <dbReference type="ARBA" id="ARBA00022729"/>
    </source>
</evidence>
<evidence type="ECO:0000256" key="7">
    <source>
        <dbReference type="ARBA" id="ARBA00022801"/>
    </source>
</evidence>
<dbReference type="PROSITE" id="PS52035">
    <property type="entry name" value="PEPTIDASE_M14"/>
    <property type="match status" value="1"/>
</dbReference>
<dbReference type="GO" id="GO:0008270">
    <property type="term" value="F:zinc ion binding"/>
    <property type="evidence" value="ECO:0007669"/>
    <property type="project" value="InterPro"/>
</dbReference>
<keyword evidence="10" id="KW-1015">Disulfide bond</keyword>
<dbReference type="EMBL" id="JAWZYT010005719">
    <property type="protein sequence ID" value="KAK4289807.1"/>
    <property type="molecule type" value="Genomic_DNA"/>
</dbReference>
<feature type="signal peptide" evidence="12">
    <location>
        <begin position="1"/>
        <end position="17"/>
    </location>
</feature>